<reference evidence="7 8" key="1">
    <citation type="submission" date="2015-12" db="EMBL/GenBank/DDBJ databases">
        <title>Dictyostelia acquired genes for synthesis and detection of signals that induce cell-type specialization by lateral gene transfer from prokaryotes.</title>
        <authorList>
            <person name="Gloeckner G."/>
            <person name="Schaap P."/>
        </authorList>
    </citation>
    <scope>NUCLEOTIDE SEQUENCE [LARGE SCALE GENOMIC DNA]</scope>
    <source>
        <strain evidence="7 8">TK</strain>
    </source>
</reference>
<keyword evidence="1 3" id="KW-0547">Nucleotide-binding</keyword>
<dbReference type="STRING" id="361077.A0A152A7P4"/>
<organism evidence="7 8">
    <name type="scientific">Tieghemostelium lacteum</name>
    <name type="common">Slime mold</name>
    <name type="synonym">Dictyostelium lacteum</name>
    <dbReference type="NCBI Taxonomy" id="361077"/>
    <lineage>
        <taxon>Eukaryota</taxon>
        <taxon>Amoebozoa</taxon>
        <taxon>Evosea</taxon>
        <taxon>Eumycetozoa</taxon>
        <taxon>Dictyostelia</taxon>
        <taxon>Dictyosteliales</taxon>
        <taxon>Raperosteliaceae</taxon>
        <taxon>Tieghemostelium</taxon>
    </lineage>
</organism>
<dbReference type="EC" id="3.6.5.-" evidence="3"/>
<dbReference type="GO" id="GO:0005525">
    <property type="term" value="F:GTP binding"/>
    <property type="evidence" value="ECO:0007669"/>
    <property type="project" value="UniProtKB-KW"/>
</dbReference>
<dbReference type="EMBL" id="LODT01000004">
    <property type="protein sequence ID" value="KYR02228.1"/>
    <property type="molecule type" value="Genomic_DNA"/>
</dbReference>
<dbReference type="OMA" id="HETTWGI"/>
<evidence type="ECO:0000256" key="4">
    <source>
        <dbReference type="SAM" id="Phobius"/>
    </source>
</evidence>
<keyword evidence="3 4" id="KW-0472">Membrane</keyword>
<comment type="subcellular location">
    <subcellularLocation>
        <location evidence="3">Mitochondrion outer membrane</location>
        <topology evidence="3">Single-pass type IV membrane protein</topology>
    </subcellularLocation>
</comment>
<dbReference type="GO" id="GO:0003924">
    <property type="term" value="F:GTPase activity"/>
    <property type="evidence" value="ECO:0007669"/>
    <property type="project" value="InterPro"/>
</dbReference>
<dbReference type="FunCoup" id="A0A152A7P4">
    <property type="interactions" value="827"/>
</dbReference>
<keyword evidence="8" id="KW-1185">Reference proteome</keyword>
<evidence type="ECO:0000256" key="1">
    <source>
        <dbReference type="ARBA" id="ARBA00022741"/>
    </source>
</evidence>
<keyword evidence="2 3" id="KW-0342">GTP-binding</keyword>
<feature type="domain" description="EF hand associated type-2" evidence="6">
    <location>
        <begin position="250"/>
        <end position="314"/>
    </location>
</feature>
<dbReference type="Pfam" id="PF08356">
    <property type="entry name" value="EF_assoc_2"/>
    <property type="match status" value="1"/>
</dbReference>
<dbReference type="PIRSF" id="PIRSF037488">
    <property type="entry name" value="Mt_Rho_GTPase"/>
    <property type="match status" value="1"/>
</dbReference>
<sequence length="660" mass="75473">MKPDIKLLFIGDKGVGKTTIISSLINEYFSENVPSVIPEIIIPNQDQIFRIVDSDNSDQTQRDLEIKRSDAIIMVYSIDRIDTFMNIRMKWLPLVKSLKNHQIPILILGNKLDLVNDDQYEKNSSISRETIELLKSDYNNTLLWSEISSLDIQSVIKSISEIEYHCVYPESPLWDRQNECITPLCQLALNRIFKICDVQRDSLLDQSEYEAVQLSSKSQLEIFSLDFQQLIDNLSAMFPNNNNDTNVVVSADKKLTLYGFTQMVKLILANHNQEKVWKLLRYFQYEDNLELDSDYLSPKFTVIQDHNVTLSDEGLKYLTDLFLIYQKESSSSSSTTTTTGLSIDNIVDLFKDLSPIGVPAGLQPLDQFNNVTTEIDNNNNNKTLLTLSGWLSYWQQQTYQDYKTTLMYLAYLGCKDTTNMINLQRNRKLDQRYKQMSRCVINCLVFGKESCGKSTFLKTFIGHPLSSIYQPTNDTKQVCGQILNSKYLIEYTKSLETLQNSKQSSTLIDEISENADLICLLYDDNDEDDNQSSFQYVESIYKLLNNKQHIECSSVPFLFIKTKSSSTPQLLTESTNKKSKESIFFNQHPEMVACEFSSTSSNSVYHQMVKQVENSVLISLSSSSSKDKSLKSNINMYKYLAVIGGSLVVAISVAKYFISK</sequence>
<evidence type="ECO:0000256" key="2">
    <source>
        <dbReference type="ARBA" id="ARBA00023134"/>
    </source>
</evidence>
<dbReference type="OrthoDB" id="10020961at2759"/>
<feature type="transmembrane region" description="Helical" evidence="4">
    <location>
        <begin position="636"/>
        <end position="658"/>
    </location>
</feature>
<dbReference type="Gene3D" id="1.10.238.10">
    <property type="entry name" value="EF-hand"/>
    <property type="match status" value="2"/>
</dbReference>
<dbReference type="InterPro" id="IPR027417">
    <property type="entry name" value="P-loop_NTPase"/>
</dbReference>
<comment type="caution">
    <text evidence="7">The sequence shown here is derived from an EMBL/GenBank/DDBJ whole genome shotgun (WGS) entry which is preliminary data.</text>
</comment>
<keyword evidence="3" id="KW-0378">Hydrolase</keyword>
<dbReference type="GO" id="GO:0005509">
    <property type="term" value="F:calcium ion binding"/>
    <property type="evidence" value="ECO:0007669"/>
    <property type="project" value="InterPro"/>
</dbReference>
<keyword evidence="3" id="KW-0496">Mitochondrion</keyword>
<evidence type="ECO:0000259" key="6">
    <source>
        <dbReference type="Pfam" id="PF08356"/>
    </source>
</evidence>
<protein>
    <recommendedName>
        <fullName evidence="3">Mitochondrial Rho GTPase</fullName>
        <ecNumber evidence="3">3.6.5.-</ecNumber>
    </recommendedName>
</protein>
<keyword evidence="4" id="KW-0812">Transmembrane</keyword>
<keyword evidence="3" id="KW-1000">Mitochondrion outer membrane</keyword>
<dbReference type="InterPro" id="IPR021181">
    <property type="entry name" value="Miro"/>
</dbReference>
<dbReference type="InParanoid" id="A0A152A7P4"/>
<dbReference type="Pfam" id="PF00071">
    <property type="entry name" value="Ras"/>
    <property type="match status" value="1"/>
</dbReference>
<evidence type="ECO:0000259" key="5">
    <source>
        <dbReference type="Pfam" id="PF08355"/>
    </source>
</evidence>
<keyword evidence="3" id="KW-0106">Calcium</keyword>
<dbReference type="InterPro" id="IPR001806">
    <property type="entry name" value="Small_GTPase"/>
</dbReference>
<dbReference type="PRINTS" id="PR00449">
    <property type="entry name" value="RASTRNSFRMNG"/>
</dbReference>
<dbReference type="Proteomes" id="UP000076078">
    <property type="component" value="Unassembled WGS sequence"/>
</dbReference>
<dbReference type="SUPFAM" id="SSF52540">
    <property type="entry name" value="P-loop containing nucleoside triphosphate hydrolases"/>
    <property type="match status" value="2"/>
</dbReference>
<gene>
    <name evidence="7" type="ORF">DLAC_01048</name>
</gene>
<comment type="similarity">
    <text evidence="3">Belongs to the mitochondrial Rho GTPase family.</text>
</comment>
<dbReference type="Pfam" id="PF08355">
    <property type="entry name" value="EF_assoc_1"/>
    <property type="match status" value="1"/>
</dbReference>
<dbReference type="GO" id="GO:0007005">
    <property type="term" value="P:mitochondrion organization"/>
    <property type="evidence" value="ECO:0007669"/>
    <property type="project" value="InterPro"/>
</dbReference>
<feature type="domain" description="Mitochondrial Rho GTPase 1/3 EF hand associated type-1" evidence="5">
    <location>
        <begin position="379"/>
        <end position="435"/>
    </location>
</feature>
<evidence type="ECO:0000256" key="3">
    <source>
        <dbReference type="PIRNR" id="PIRNR037488"/>
    </source>
</evidence>
<comment type="function">
    <text evidence="3">Mitochondrial GTPase involved in mitochondrial trafficking. Probably involved in control of anterograde transport of mitochondria and their subcellular distribution.</text>
</comment>
<evidence type="ECO:0000313" key="7">
    <source>
        <dbReference type="EMBL" id="KYR02228.1"/>
    </source>
</evidence>
<dbReference type="AlphaFoldDB" id="A0A152A7P4"/>
<dbReference type="SMART" id="SM00175">
    <property type="entry name" value="RAB"/>
    <property type="match status" value="1"/>
</dbReference>
<dbReference type="SMART" id="SM00173">
    <property type="entry name" value="RAS"/>
    <property type="match status" value="1"/>
</dbReference>
<dbReference type="InterPro" id="IPR003578">
    <property type="entry name" value="Small_GTPase_Rho"/>
</dbReference>
<dbReference type="InterPro" id="IPR013566">
    <property type="entry name" value="EF_hand_assoc_1"/>
</dbReference>
<accession>A0A152A7P4</accession>
<evidence type="ECO:0000313" key="8">
    <source>
        <dbReference type="Proteomes" id="UP000076078"/>
    </source>
</evidence>
<dbReference type="Gene3D" id="3.40.50.300">
    <property type="entry name" value="P-loop containing nucleotide triphosphate hydrolases"/>
    <property type="match status" value="2"/>
</dbReference>
<dbReference type="PANTHER" id="PTHR24072">
    <property type="entry name" value="RHO FAMILY GTPASE"/>
    <property type="match status" value="1"/>
</dbReference>
<keyword evidence="4" id="KW-1133">Transmembrane helix</keyword>
<proteinExistence type="inferred from homology"/>
<dbReference type="PROSITE" id="PS51419">
    <property type="entry name" value="RAB"/>
    <property type="match status" value="1"/>
</dbReference>
<dbReference type="GO" id="GO:0007264">
    <property type="term" value="P:small GTPase-mediated signal transduction"/>
    <property type="evidence" value="ECO:0007669"/>
    <property type="project" value="InterPro"/>
</dbReference>
<dbReference type="InterPro" id="IPR013567">
    <property type="entry name" value="EF_hand_assoc_2"/>
</dbReference>
<name>A0A152A7P4_TIELA</name>
<dbReference type="GO" id="GO:0005741">
    <property type="term" value="C:mitochondrial outer membrane"/>
    <property type="evidence" value="ECO:0007669"/>
    <property type="project" value="UniProtKB-SubCell"/>
</dbReference>